<evidence type="ECO:0000256" key="1">
    <source>
        <dbReference type="ARBA" id="ARBA00001961"/>
    </source>
</evidence>
<feature type="region of interest" description="Disordered" evidence="6">
    <location>
        <begin position="53"/>
        <end position="75"/>
    </location>
</feature>
<dbReference type="Pfam" id="PF13640">
    <property type="entry name" value="2OG-FeII_Oxy_3"/>
    <property type="match status" value="1"/>
</dbReference>
<dbReference type="GO" id="GO:0031418">
    <property type="term" value="F:L-ascorbic acid binding"/>
    <property type="evidence" value="ECO:0007669"/>
    <property type="project" value="InterPro"/>
</dbReference>
<dbReference type="InterPro" id="IPR044862">
    <property type="entry name" value="Pro_4_hyd_alph_FE2OG_OXY"/>
</dbReference>
<dbReference type="PANTHER" id="PTHR10869">
    <property type="entry name" value="PROLYL 4-HYDROXYLASE ALPHA SUBUNIT"/>
    <property type="match status" value="1"/>
</dbReference>
<evidence type="ECO:0000313" key="9">
    <source>
        <dbReference type="EMBL" id="KAG7360278.1"/>
    </source>
</evidence>
<feature type="chain" id="PRO_5039895207" evidence="7">
    <location>
        <begin position="26"/>
        <end position="658"/>
    </location>
</feature>
<dbReference type="InterPro" id="IPR006620">
    <property type="entry name" value="Pro_4_hyd_alph"/>
</dbReference>
<dbReference type="InterPro" id="IPR045054">
    <property type="entry name" value="P4HA-like"/>
</dbReference>
<keyword evidence="2" id="KW-0479">Metal-binding</keyword>
<dbReference type="EMBL" id="JAGRRH010000013">
    <property type="protein sequence ID" value="KAG7360278.1"/>
    <property type="molecule type" value="Genomic_DNA"/>
</dbReference>
<evidence type="ECO:0000259" key="8">
    <source>
        <dbReference type="PROSITE" id="PS51471"/>
    </source>
</evidence>
<keyword evidence="7" id="KW-0732">Signal</keyword>
<dbReference type="OrthoDB" id="69177at2759"/>
<proteinExistence type="predicted"/>
<dbReference type="Proteomes" id="UP000693970">
    <property type="component" value="Unassembled WGS sequence"/>
</dbReference>
<dbReference type="GO" id="GO:0032259">
    <property type="term" value="P:methylation"/>
    <property type="evidence" value="ECO:0007669"/>
    <property type="project" value="UniProtKB-KW"/>
</dbReference>
<name>A0A9K3LE28_9STRA</name>
<evidence type="ECO:0000256" key="6">
    <source>
        <dbReference type="SAM" id="MobiDB-lite"/>
    </source>
</evidence>
<comment type="cofactor">
    <cofactor evidence="1">
        <name>L-ascorbate</name>
        <dbReference type="ChEBI" id="CHEBI:38290"/>
    </cofactor>
</comment>
<comment type="caution">
    <text evidence="9">The sequence shown here is derived from an EMBL/GenBank/DDBJ whole genome shotgun (WGS) entry which is preliminary data.</text>
</comment>
<evidence type="ECO:0000256" key="5">
    <source>
        <dbReference type="ARBA" id="ARBA00023004"/>
    </source>
</evidence>
<feature type="domain" description="Fe2OG dioxygenase" evidence="8">
    <location>
        <begin position="240"/>
        <end position="386"/>
    </location>
</feature>
<dbReference type="Pfam" id="PF13578">
    <property type="entry name" value="Methyltransf_24"/>
    <property type="match status" value="1"/>
</dbReference>
<dbReference type="AlphaFoldDB" id="A0A9K3LE28"/>
<accession>A0A9K3LE28</accession>
<evidence type="ECO:0000256" key="2">
    <source>
        <dbReference type="ARBA" id="ARBA00022723"/>
    </source>
</evidence>
<keyword evidence="9" id="KW-0489">Methyltransferase</keyword>
<reference evidence="9" key="2">
    <citation type="submission" date="2021-04" db="EMBL/GenBank/DDBJ databases">
        <authorList>
            <person name="Podell S."/>
        </authorList>
    </citation>
    <scope>NUCLEOTIDE SEQUENCE</scope>
    <source>
        <strain evidence="9">Hildebrandi</strain>
    </source>
</reference>
<dbReference type="GO" id="GO:0005783">
    <property type="term" value="C:endoplasmic reticulum"/>
    <property type="evidence" value="ECO:0007669"/>
    <property type="project" value="TreeGrafter"/>
</dbReference>
<keyword evidence="3" id="KW-0223">Dioxygenase</keyword>
<dbReference type="PROSITE" id="PS51471">
    <property type="entry name" value="FE2OG_OXY"/>
    <property type="match status" value="1"/>
</dbReference>
<dbReference type="InterPro" id="IPR005123">
    <property type="entry name" value="Oxoglu/Fe-dep_dioxygenase_dom"/>
</dbReference>
<keyword evidence="5" id="KW-0408">Iron</keyword>
<reference evidence="9" key="1">
    <citation type="journal article" date="2021" name="Sci. Rep.">
        <title>Diploid genomic architecture of Nitzschia inconspicua, an elite biomass production diatom.</title>
        <authorList>
            <person name="Oliver A."/>
            <person name="Podell S."/>
            <person name="Pinowska A."/>
            <person name="Traller J.C."/>
            <person name="Smith S.R."/>
            <person name="McClure R."/>
            <person name="Beliaev A."/>
            <person name="Bohutskyi P."/>
            <person name="Hill E.A."/>
            <person name="Rabines A."/>
            <person name="Zheng H."/>
            <person name="Allen L.Z."/>
            <person name="Kuo A."/>
            <person name="Grigoriev I.V."/>
            <person name="Allen A.E."/>
            <person name="Hazlebeck D."/>
            <person name="Allen E.E."/>
        </authorList>
    </citation>
    <scope>NUCLEOTIDE SEQUENCE</scope>
    <source>
        <strain evidence="9">Hildebrandi</strain>
    </source>
</reference>
<keyword evidence="9" id="KW-0808">Transferase</keyword>
<protein>
    <submittedName>
        <fullName evidence="9">Methyltransferase domain containing protein</fullName>
    </submittedName>
</protein>
<dbReference type="GO" id="GO:0005506">
    <property type="term" value="F:iron ion binding"/>
    <property type="evidence" value="ECO:0007669"/>
    <property type="project" value="InterPro"/>
</dbReference>
<evidence type="ECO:0000313" key="10">
    <source>
        <dbReference type="Proteomes" id="UP000693970"/>
    </source>
</evidence>
<gene>
    <name evidence="9" type="ORF">IV203_035377</name>
</gene>
<dbReference type="GO" id="GO:0004656">
    <property type="term" value="F:procollagen-proline 4-dioxygenase activity"/>
    <property type="evidence" value="ECO:0007669"/>
    <property type="project" value="TreeGrafter"/>
</dbReference>
<evidence type="ECO:0000256" key="7">
    <source>
        <dbReference type="SAM" id="SignalP"/>
    </source>
</evidence>
<dbReference type="PANTHER" id="PTHR10869:SF226">
    <property type="entry name" value="PROLYL 4-HYDROXYLASE ALPHA SUBUNIT DOMAIN-CONTAINING PROTEIN"/>
    <property type="match status" value="1"/>
</dbReference>
<sequence length="658" mass="74001">MIRRLFIFVLQLALYQNKRVQFADAWTQPQLSPNLRSTIATFRQSKGCSSLRQSAFSTTENDASTTSEVSSPPPLIQQLESPIFGRVARIRMPGEGDDETDNEQSFVGAMGVPTFATIEPPVVSTKCNVNSQRTTTRKRGLEGALNHGPALVVDHVLSKDICEQMIQDAESLGFGNFHCGRNHHGALQLLVDQSFADQLGQALAPHIDVQQVEDLRREMIQATTKSSAVTEEDTRLVFQGLNRRWRIYRYAASGNETFAPHIDAGFPPSGLSDDQTTLVWDTSEGDDNQEVVSRLTVLIYLNDDFVGGETNFYRPLSMQGTKAELLPSSLIASVRPVAGSVLLFPQGVGEDAVDYARKAWPLHEGSPVVSGRPKYVIRSDAMFVTQQEKLILDNDFFRFDHLVRDAFLPTSRVFQPEFLTHASSLYNPHMGVENLGPFLYNFIRMTKKRQIVEIGAGYTSLWILQALKDNDDELNRIKNLQDTGKCKLLDIDWTVDTELKKMLQEPSRLLCVDNCEHQKETATGASAVAKSLGLEEYFEFRKGDAFDLDLGNETVDALWCDFGVGSRMSDFMTSAWSCIRPGGFLLCHSTLTNENTRKWLESVRRRQPKEVTGIEPTEYVELSLLEPHKRYQNSVSIIQKRKSIRGENFEEPTYSKYA</sequence>
<keyword evidence="4" id="KW-0560">Oxidoreductase</keyword>
<evidence type="ECO:0000256" key="4">
    <source>
        <dbReference type="ARBA" id="ARBA00023002"/>
    </source>
</evidence>
<organism evidence="9 10">
    <name type="scientific">Nitzschia inconspicua</name>
    <dbReference type="NCBI Taxonomy" id="303405"/>
    <lineage>
        <taxon>Eukaryota</taxon>
        <taxon>Sar</taxon>
        <taxon>Stramenopiles</taxon>
        <taxon>Ochrophyta</taxon>
        <taxon>Bacillariophyta</taxon>
        <taxon>Bacillariophyceae</taxon>
        <taxon>Bacillariophycidae</taxon>
        <taxon>Bacillariales</taxon>
        <taxon>Bacillariaceae</taxon>
        <taxon>Nitzschia</taxon>
    </lineage>
</organism>
<dbReference type="SMART" id="SM00702">
    <property type="entry name" value="P4Hc"/>
    <property type="match status" value="1"/>
</dbReference>
<feature type="compositionally biased region" description="Polar residues" evidence="6">
    <location>
        <begin position="53"/>
        <end position="70"/>
    </location>
</feature>
<dbReference type="GO" id="GO:0008168">
    <property type="term" value="F:methyltransferase activity"/>
    <property type="evidence" value="ECO:0007669"/>
    <property type="project" value="UniProtKB-KW"/>
</dbReference>
<feature type="signal peptide" evidence="7">
    <location>
        <begin position="1"/>
        <end position="25"/>
    </location>
</feature>
<evidence type="ECO:0000256" key="3">
    <source>
        <dbReference type="ARBA" id="ARBA00022964"/>
    </source>
</evidence>
<keyword evidence="10" id="KW-1185">Reference proteome</keyword>